<dbReference type="GO" id="GO:0003676">
    <property type="term" value="F:nucleic acid binding"/>
    <property type="evidence" value="ECO:0007669"/>
    <property type="project" value="InterPro"/>
</dbReference>
<dbReference type="EC" id="3.1.26.4" evidence="3"/>
<dbReference type="InterPro" id="IPR002156">
    <property type="entry name" value="RNaseH_domain"/>
</dbReference>
<protein>
    <recommendedName>
        <fullName evidence="3">ribonuclease H</fullName>
        <ecNumber evidence="3">3.1.26.4</ecNumber>
    </recommendedName>
</protein>
<keyword evidence="5" id="KW-0479">Metal-binding</keyword>
<dbReference type="Ensembl" id="ENSSLUT00000036847.1">
    <property type="protein sequence ID" value="ENSSLUP00000035741.1"/>
    <property type="gene ID" value="ENSSLUG00000015945.1"/>
</dbReference>
<reference evidence="9" key="1">
    <citation type="submission" date="2025-08" db="UniProtKB">
        <authorList>
            <consortium name="Ensembl"/>
        </authorList>
    </citation>
    <scope>IDENTIFICATION</scope>
</reference>
<dbReference type="SUPFAM" id="SSF53098">
    <property type="entry name" value="Ribonuclease H-like"/>
    <property type="match status" value="1"/>
</dbReference>
<comment type="similarity">
    <text evidence="2">Belongs to the RNase H family.</text>
</comment>
<keyword evidence="4" id="KW-0540">Nuclease</keyword>
<evidence type="ECO:0000313" key="9">
    <source>
        <dbReference type="Ensembl" id="ENSSLUP00000035741.1"/>
    </source>
</evidence>
<evidence type="ECO:0000256" key="5">
    <source>
        <dbReference type="ARBA" id="ARBA00022723"/>
    </source>
</evidence>
<evidence type="ECO:0000256" key="1">
    <source>
        <dbReference type="ARBA" id="ARBA00000077"/>
    </source>
</evidence>
<name>A0A8C9Z4M2_SANLU</name>
<dbReference type="GeneTree" id="ENSGT00990000213092"/>
<dbReference type="AlphaFoldDB" id="A0A8C9Z4M2"/>
<evidence type="ECO:0000313" key="10">
    <source>
        <dbReference type="Proteomes" id="UP000694568"/>
    </source>
</evidence>
<sequence length="278" mass="31691">MRSSIDYGCVVYGVAAKTILEKINRLQYRALRVCIGAIKSTPINAILIEAGETPLELRREKLALAYWISLKGSGKENPTKESIQDCWEYCKFQGLGFGWTREEKVREYGMEALDFTMINPVKWRMEEVGVRTSIYLRHSYYNYLKIYTDGSKNKQECVGVGIYIPEFKVKLSKRLSDQLSVYTAEMVAAIIALQWVEEVRPDRVVLCTDSLAVIKSIQSMTSVREDLLMELHHSLLRLHRGGIDVQFCWVPAHKGVKGNEGADKLAKEALLKLHPQKT</sequence>
<feature type="domain" description="RNase H type-1" evidence="8">
    <location>
        <begin position="140"/>
        <end position="271"/>
    </location>
</feature>
<dbReference type="PANTHER" id="PTHR10642:SF26">
    <property type="entry name" value="RIBONUCLEASE H1"/>
    <property type="match status" value="1"/>
</dbReference>
<dbReference type="Pfam" id="PF00075">
    <property type="entry name" value="RNase_H"/>
    <property type="match status" value="1"/>
</dbReference>
<dbReference type="GO" id="GO:0043137">
    <property type="term" value="P:DNA replication, removal of RNA primer"/>
    <property type="evidence" value="ECO:0007669"/>
    <property type="project" value="TreeGrafter"/>
</dbReference>
<dbReference type="InterPro" id="IPR012337">
    <property type="entry name" value="RNaseH-like_sf"/>
</dbReference>
<evidence type="ECO:0000256" key="2">
    <source>
        <dbReference type="ARBA" id="ARBA00005300"/>
    </source>
</evidence>
<dbReference type="Proteomes" id="UP000694568">
    <property type="component" value="Unplaced"/>
</dbReference>
<keyword evidence="7" id="KW-0378">Hydrolase</keyword>
<dbReference type="InterPro" id="IPR050092">
    <property type="entry name" value="RNase_H"/>
</dbReference>
<proteinExistence type="inferred from homology"/>
<keyword evidence="6" id="KW-0255">Endonuclease</keyword>
<dbReference type="PANTHER" id="PTHR10642">
    <property type="entry name" value="RIBONUCLEASE H1"/>
    <property type="match status" value="1"/>
</dbReference>
<evidence type="ECO:0000259" key="8">
    <source>
        <dbReference type="PROSITE" id="PS50879"/>
    </source>
</evidence>
<evidence type="ECO:0000256" key="4">
    <source>
        <dbReference type="ARBA" id="ARBA00022722"/>
    </source>
</evidence>
<evidence type="ECO:0000256" key="6">
    <source>
        <dbReference type="ARBA" id="ARBA00022759"/>
    </source>
</evidence>
<reference evidence="9" key="2">
    <citation type="submission" date="2025-09" db="UniProtKB">
        <authorList>
            <consortium name="Ensembl"/>
        </authorList>
    </citation>
    <scope>IDENTIFICATION</scope>
</reference>
<dbReference type="CDD" id="cd09276">
    <property type="entry name" value="Rnase_HI_RT_non_LTR"/>
    <property type="match status" value="1"/>
</dbReference>
<accession>A0A8C9Z4M2</accession>
<dbReference type="PROSITE" id="PS50879">
    <property type="entry name" value="RNASE_H_1"/>
    <property type="match status" value="1"/>
</dbReference>
<dbReference type="GO" id="GO:0004523">
    <property type="term" value="F:RNA-DNA hybrid ribonuclease activity"/>
    <property type="evidence" value="ECO:0007669"/>
    <property type="project" value="UniProtKB-EC"/>
</dbReference>
<dbReference type="InterPro" id="IPR036397">
    <property type="entry name" value="RNaseH_sf"/>
</dbReference>
<comment type="catalytic activity">
    <reaction evidence="1">
        <text>Endonucleolytic cleavage to 5'-phosphomonoester.</text>
        <dbReference type="EC" id="3.1.26.4"/>
    </reaction>
</comment>
<evidence type="ECO:0000256" key="3">
    <source>
        <dbReference type="ARBA" id="ARBA00012180"/>
    </source>
</evidence>
<organism evidence="9 10">
    <name type="scientific">Sander lucioperca</name>
    <name type="common">Pike-perch</name>
    <name type="synonym">Perca lucioperca</name>
    <dbReference type="NCBI Taxonomy" id="283035"/>
    <lineage>
        <taxon>Eukaryota</taxon>
        <taxon>Metazoa</taxon>
        <taxon>Chordata</taxon>
        <taxon>Craniata</taxon>
        <taxon>Vertebrata</taxon>
        <taxon>Euteleostomi</taxon>
        <taxon>Actinopterygii</taxon>
        <taxon>Neopterygii</taxon>
        <taxon>Teleostei</taxon>
        <taxon>Neoteleostei</taxon>
        <taxon>Acanthomorphata</taxon>
        <taxon>Eupercaria</taxon>
        <taxon>Perciformes</taxon>
        <taxon>Percoidei</taxon>
        <taxon>Percidae</taxon>
        <taxon>Luciopercinae</taxon>
        <taxon>Sander</taxon>
    </lineage>
</organism>
<dbReference type="GO" id="GO:0046872">
    <property type="term" value="F:metal ion binding"/>
    <property type="evidence" value="ECO:0007669"/>
    <property type="project" value="UniProtKB-KW"/>
</dbReference>
<dbReference type="Gene3D" id="3.30.420.10">
    <property type="entry name" value="Ribonuclease H-like superfamily/Ribonuclease H"/>
    <property type="match status" value="1"/>
</dbReference>
<evidence type="ECO:0000256" key="7">
    <source>
        <dbReference type="ARBA" id="ARBA00022801"/>
    </source>
</evidence>
<keyword evidence="10" id="KW-1185">Reference proteome</keyword>